<dbReference type="PROSITE" id="PS51193">
    <property type="entry name" value="HELICASE_ATP_BIND_2"/>
    <property type="match status" value="1"/>
</dbReference>
<keyword evidence="1" id="KW-0004">4Fe-4S</keyword>
<keyword evidence="11" id="KW-0234">DNA repair</keyword>
<dbReference type="Proteomes" id="UP000051256">
    <property type="component" value="Unassembled WGS sequence"/>
</dbReference>
<keyword evidence="4" id="KW-0227">DNA damage</keyword>
<dbReference type="GO" id="GO:0051539">
    <property type="term" value="F:4 iron, 4 sulfur cluster binding"/>
    <property type="evidence" value="ECO:0007669"/>
    <property type="project" value="UniProtKB-KW"/>
</dbReference>
<comment type="similarity">
    <text evidence="13">Belongs to the helicase family. DinG subfamily.</text>
</comment>
<dbReference type="GO" id="GO:0003887">
    <property type="term" value="F:DNA-directed DNA polymerase activity"/>
    <property type="evidence" value="ECO:0007669"/>
    <property type="project" value="UniProtKB-KW"/>
</dbReference>
<evidence type="ECO:0000256" key="12">
    <source>
        <dbReference type="ARBA" id="ARBA00023235"/>
    </source>
</evidence>
<keyword evidence="15" id="KW-0239">DNA-directed DNA polymerase</keyword>
<dbReference type="InterPro" id="IPR014013">
    <property type="entry name" value="Helic_SF1/SF2_ATP-bd_DinG/Rad3"/>
</dbReference>
<dbReference type="STRING" id="1423802.FC56_GL000919"/>
<dbReference type="PATRIC" id="fig|1423802.4.peg.932"/>
<dbReference type="Gene3D" id="3.90.320.10">
    <property type="match status" value="1"/>
</dbReference>
<dbReference type="InterPro" id="IPR006555">
    <property type="entry name" value="ATP-dep_Helicase_C"/>
</dbReference>
<dbReference type="Gene3D" id="3.40.50.300">
    <property type="entry name" value="P-loop containing nucleotide triphosphate hydrolases"/>
    <property type="match status" value="2"/>
</dbReference>
<sequence>MQAGGRIHRKIQKSWPATYQAEVALSTTIDYYDDQYVISGRADGIDTATDIPLIEEIKTSDVLFAELPVGTLNLYWAQAKVYAYMYLAEHPATDITLQLTYVQTPNEVTTVTQQKLTNEEVQQFFTELVTEYQKWLKLRRELNTNRVQTAQALQFPFDHYRKGQHELAVSTYKSILLEIPLLVEAPTGTGKTISTLFPAVKAMGEQLIARVFYLTAKQSTRRVAEQALTLMTERGLNLKAITLTAKDKIVLPEETDLAPEDNPYMVGYYDRIRPAIMDIVEHETLITREIVQQYARKHMVDPFEYSLDVSLFCDVITCDYNYLFDPQVHLQRFFTVPDKNNCFLVDEAHNLVKRSRQMYSAEITSAPIWPLINQLNEAPGDNQALVKALKAFKRAFRKYGRSARESDEHRLFQTADVPNFNKAVAKFIDAVADWLPKQDGESDWQTLLDYYFNCRRYQLISTFYQPEKYQTQVSYVDKQYRFRQICLDPSEQIADSLALGRSAILFSATLSPLTYYQRLFGLADHSGVQALPSPFDSQRQRVIIASQIQTTYKNRPNSIPQICDTINTMVQAKPGNYLIFFPSFKYLDEVATAFANQFPHLQLIRQTPAMSDDQRQAFLDAFSDTKTPKVGFALLGGLFSEGIDLRGTQLIGVGIVGVGLPQLNAETNLLRDYFDEQVGDGFAYAYQLPGFNNVAQAVGRLIRTETDGGIVVLMDQRFNTPRYQRLFPKHWSQISRTINNSQLANQLTDFWRGFTNKK</sequence>
<dbReference type="Gene3D" id="1.10.30.20">
    <property type="entry name" value="Bacterial XPD DNA helicase, FeS cluster domain"/>
    <property type="match status" value="1"/>
</dbReference>
<protein>
    <submittedName>
        <fullName evidence="15">DNA-directed DNA polymerase III epsilon subunit</fullName>
    </submittedName>
</protein>
<evidence type="ECO:0000256" key="11">
    <source>
        <dbReference type="ARBA" id="ARBA00023204"/>
    </source>
</evidence>
<keyword evidence="16" id="KW-1185">Reference proteome</keyword>
<evidence type="ECO:0000256" key="8">
    <source>
        <dbReference type="ARBA" id="ARBA00023004"/>
    </source>
</evidence>
<dbReference type="SMART" id="SM00491">
    <property type="entry name" value="HELICc2"/>
    <property type="match status" value="1"/>
</dbReference>
<evidence type="ECO:0000256" key="9">
    <source>
        <dbReference type="ARBA" id="ARBA00023014"/>
    </source>
</evidence>
<evidence type="ECO:0000313" key="16">
    <source>
        <dbReference type="Proteomes" id="UP000051256"/>
    </source>
</evidence>
<reference evidence="15 16" key="1">
    <citation type="journal article" date="2015" name="Genome Announc.">
        <title>Expanding the biotechnology potential of lactobacilli through comparative genomics of 213 strains and associated genera.</title>
        <authorList>
            <person name="Sun Z."/>
            <person name="Harris H.M."/>
            <person name="McCann A."/>
            <person name="Guo C."/>
            <person name="Argimon S."/>
            <person name="Zhang W."/>
            <person name="Yang X."/>
            <person name="Jeffery I.B."/>
            <person name="Cooney J.C."/>
            <person name="Kagawa T.F."/>
            <person name="Liu W."/>
            <person name="Song Y."/>
            <person name="Salvetti E."/>
            <person name="Wrobel A."/>
            <person name="Rasinkangas P."/>
            <person name="Parkhill J."/>
            <person name="Rea M.C."/>
            <person name="O'Sullivan O."/>
            <person name="Ritari J."/>
            <person name="Douillard F.P."/>
            <person name="Paul Ross R."/>
            <person name="Yang R."/>
            <person name="Briner A.E."/>
            <person name="Felis G.E."/>
            <person name="de Vos W.M."/>
            <person name="Barrangou R."/>
            <person name="Klaenhammer T.R."/>
            <person name="Caufield P.W."/>
            <person name="Cui Y."/>
            <person name="Zhang H."/>
            <person name="O'Toole P.W."/>
        </authorList>
    </citation>
    <scope>NUCLEOTIDE SEQUENCE [LARGE SCALE GENOMIC DNA]</scope>
    <source>
        <strain evidence="15 16">DSM 24302</strain>
    </source>
</reference>
<keyword evidence="6" id="KW-0347">Helicase</keyword>
<dbReference type="InterPro" id="IPR006554">
    <property type="entry name" value="Helicase-like_DEXD_c2"/>
</dbReference>
<organism evidence="15 16">
    <name type="scientific">Lentilactobacillus senioris DSM 24302 = JCM 17472</name>
    <dbReference type="NCBI Taxonomy" id="1423802"/>
    <lineage>
        <taxon>Bacteria</taxon>
        <taxon>Bacillati</taxon>
        <taxon>Bacillota</taxon>
        <taxon>Bacilli</taxon>
        <taxon>Lactobacillales</taxon>
        <taxon>Lactobacillaceae</taxon>
        <taxon>Lentilactobacillus</taxon>
    </lineage>
</organism>
<dbReference type="PANTHER" id="PTHR11472:SF34">
    <property type="entry name" value="REGULATOR OF TELOMERE ELONGATION HELICASE 1"/>
    <property type="match status" value="1"/>
</dbReference>
<evidence type="ECO:0000256" key="4">
    <source>
        <dbReference type="ARBA" id="ARBA00022763"/>
    </source>
</evidence>
<evidence type="ECO:0000256" key="10">
    <source>
        <dbReference type="ARBA" id="ARBA00023125"/>
    </source>
</evidence>
<dbReference type="SMART" id="SM00488">
    <property type="entry name" value="DEXDc2"/>
    <property type="match status" value="1"/>
</dbReference>
<dbReference type="Pfam" id="PF06733">
    <property type="entry name" value="DEAD_2"/>
    <property type="match status" value="1"/>
</dbReference>
<dbReference type="AlphaFoldDB" id="A0A0R2CZJ4"/>
<evidence type="ECO:0000256" key="2">
    <source>
        <dbReference type="ARBA" id="ARBA00022723"/>
    </source>
</evidence>
<keyword evidence="5" id="KW-0378">Hydrolase</keyword>
<proteinExistence type="inferred from homology"/>
<accession>A0A0R2CZJ4</accession>
<evidence type="ECO:0000256" key="1">
    <source>
        <dbReference type="ARBA" id="ARBA00022485"/>
    </source>
</evidence>
<keyword evidence="3" id="KW-0547">Nucleotide-binding</keyword>
<comment type="caution">
    <text evidence="15">The sequence shown here is derived from an EMBL/GenBank/DDBJ whole genome shotgun (WGS) entry which is preliminary data.</text>
</comment>
<evidence type="ECO:0000256" key="7">
    <source>
        <dbReference type="ARBA" id="ARBA00022840"/>
    </source>
</evidence>
<evidence type="ECO:0000259" key="14">
    <source>
        <dbReference type="PROSITE" id="PS51193"/>
    </source>
</evidence>
<evidence type="ECO:0000313" key="15">
    <source>
        <dbReference type="EMBL" id="KRM93254.1"/>
    </source>
</evidence>
<keyword evidence="12" id="KW-0413">Isomerase</keyword>
<dbReference type="InterPro" id="IPR027417">
    <property type="entry name" value="P-loop_NTPase"/>
</dbReference>
<keyword evidence="10" id="KW-0238">DNA-binding</keyword>
<dbReference type="SUPFAM" id="SSF52540">
    <property type="entry name" value="P-loop containing nucleoside triphosphate hydrolases"/>
    <property type="match status" value="1"/>
</dbReference>
<dbReference type="PANTHER" id="PTHR11472">
    <property type="entry name" value="DNA REPAIR DEAD HELICASE RAD3/XP-D SUBFAMILY MEMBER"/>
    <property type="match status" value="1"/>
</dbReference>
<keyword evidence="15" id="KW-0808">Transferase</keyword>
<evidence type="ECO:0000256" key="3">
    <source>
        <dbReference type="ARBA" id="ARBA00022741"/>
    </source>
</evidence>
<evidence type="ECO:0000256" key="6">
    <source>
        <dbReference type="ARBA" id="ARBA00022806"/>
    </source>
</evidence>
<dbReference type="Gene3D" id="1.10.275.40">
    <property type="match status" value="1"/>
</dbReference>
<keyword evidence="8" id="KW-0408">Iron</keyword>
<dbReference type="InterPro" id="IPR010614">
    <property type="entry name" value="RAD3-like_helicase_DEAD"/>
</dbReference>
<dbReference type="GO" id="GO:0016818">
    <property type="term" value="F:hydrolase activity, acting on acid anhydrides, in phosphorus-containing anhydrides"/>
    <property type="evidence" value="ECO:0007669"/>
    <property type="project" value="InterPro"/>
</dbReference>
<feature type="domain" description="Helicase ATP-binding" evidence="14">
    <location>
        <begin position="150"/>
        <end position="415"/>
    </location>
</feature>
<dbReference type="GO" id="GO:0006281">
    <property type="term" value="P:DNA repair"/>
    <property type="evidence" value="ECO:0007669"/>
    <property type="project" value="UniProtKB-KW"/>
</dbReference>
<dbReference type="EMBL" id="AYZR01000009">
    <property type="protein sequence ID" value="KRM93254.1"/>
    <property type="molecule type" value="Genomic_DNA"/>
</dbReference>
<dbReference type="InterPro" id="IPR042493">
    <property type="entry name" value="XPD_DNA_FeS"/>
</dbReference>
<dbReference type="GO" id="GO:0003678">
    <property type="term" value="F:DNA helicase activity"/>
    <property type="evidence" value="ECO:0007669"/>
    <property type="project" value="InterPro"/>
</dbReference>
<dbReference type="GO" id="GO:0005524">
    <property type="term" value="F:ATP binding"/>
    <property type="evidence" value="ECO:0007669"/>
    <property type="project" value="UniProtKB-KW"/>
</dbReference>
<dbReference type="InterPro" id="IPR045028">
    <property type="entry name" value="DinG/Rad3-like"/>
</dbReference>
<keyword evidence="2" id="KW-0479">Metal-binding</keyword>
<dbReference type="Pfam" id="PF13307">
    <property type="entry name" value="Helicase_C_2"/>
    <property type="match status" value="1"/>
</dbReference>
<evidence type="ECO:0000256" key="13">
    <source>
        <dbReference type="ARBA" id="ARBA00038058"/>
    </source>
</evidence>
<gene>
    <name evidence="15" type="ORF">FC56_GL000919</name>
</gene>
<keyword evidence="7" id="KW-0067">ATP-binding</keyword>
<dbReference type="GO" id="GO:0003677">
    <property type="term" value="F:DNA binding"/>
    <property type="evidence" value="ECO:0007669"/>
    <property type="project" value="UniProtKB-KW"/>
</dbReference>
<dbReference type="GO" id="GO:0046872">
    <property type="term" value="F:metal ion binding"/>
    <property type="evidence" value="ECO:0007669"/>
    <property type="project" value="UniProtKB-KW"/>
</dbReference>
<evidence type="ECO:0000256" key="5">
    <source>
        <dbReference type="ARBA" id="ARBA00022801"/>
    </source>
</evidence>
<keyword evidence="15" id="KW-0548">Nucleotidyltransferase</keyword>
<name>A0A0R2CZJ4_9LACO</name>
<keyword evidence="9" id="KW-0411">Iron-sulfur</keyword>
<dbReference type="InterPro" id="IPR011604">
    <property type="entry name" value="PDDEXK-like_dom_sf"/>
</dbReference>